<keyword evidence="1" id="KW-0812">Transmembrane</keyword>
<dbReference type="RefSeq" id="WP_131839570.1">
    <property type="nucleotide sequence ID" value="NZ_SLWB01000009.1"/>
</dbReference>
<feature type="transmembrane region" description="Helical" evidence="1">
    <location>
        <begin position="58"/>
        <end position="81"/>
    </location>
</feature>
<gene>
    <name evidence="2" type="ORF">CLV25_10974</name>
</gene>
<proteinExistence type="predicted"/>
<dbReference type="CDD" id="cd03498">
    <property type="entry name" value="SQR_TypeB_2_TM"/>
    <property type="match status" value="1"/>
</dbReference>
<dbReference type="AlphaFoldDB" id="A0A4R2EEE4"/>
<feature type="transmembrane region" description="Helical" evidence="1">
    <location>
        <begin position="107"/>
        <end position="127"/>
    </location>
</feature>
<dbReference type="GO" id="GO:0016020">
    <property type="term" value="C:membrane"/>
    <property type="evidence" value="ECO:0007669"/>
    <property type="project" value="InterPro"/>
</dbReference>
<feature type="transmembrane region" description="Helical" evidence="1">
    <location>
        <begin position="12"/>
        <end position="38"/>
    </location>
</feature>
<feature type="transmembrane region" description="Helical" evidence="1">
    <location>
        <begin position="204"/>
        <end position="226"/>
    </location>
</feature>
<keyword evidence="3" id="KW-1185">Reference proteome</keyword>
<evidence type="ECO:0000313" key="2">
    <source>
        <dbReference type="EMBL" id="TCN66445.1"/>
    </source>
</evidence>
<dbReference type="NCBIfam" id="TIGR02046">
    <property type="entry name" value="sdhC_b558_fam"/>
    <property type="match status" value="1"/>
</dbReference>
<organism evidence="2 3">
    <name type="scientific">Acetobacteroides hydrogenigenes</name>
    <dbReference type="NCBI Taxonomy" id="979970"/>
    <lineage>
        <taxon>Bacteria</taxon>
        <taxon>Pseudomonadati</taxon>
        <taxon>Bacteroidota</taxon>
        <taxon>Bacteroidia</taxon>
        <taxon>Bacteroidales</taxon>
        <taxon>Rikenellaceae</taxon>
        <taxon>Acetobacteroides</taxon>
    </lineage>
</organism>
<dbReference type="InterPro" id="IPR011138">
    <property type="entry name" value="Cytochrome_b-558"/>
</dbReference>
<evidence type="ECO:0000313" key="3">
    <source>
        <dbReference type="Proteomes" id="UP000294830"/>
    </source>
</evidence>
<sequence length="228" mass="25481">MSNIFSSSIGKKLVMSLSGLFLIVFLLVHLGVNSLLMFDNTGRLFNLGAHFMATNPLIKVFEPVLAIGFLLHIVWAFTITLRNMQARPVRYAVNNQSGNATFASRNMFVLGVIVLGFLAIHLANFFVKIKFTGSPLLAEVDVDGVMMENAYGLVVELFRNPIYSVVYVVWIIALWFHLTHGFWSAFQTVGLNNQIWIKRWKAVAYAYATIVAVGFAIIPLFFLLGLDA</sequence>
<comment type="caution">
    <text evidence="2">The sequence shown here is derived from an EMBL/GenBank/DDBJ whole genome shotgun (WGS) entry which is preliminary data.</text>
</comment>
<protein>
    <submittedName>
        <fullName evidence="2">Succinate dehydrogenase / fumarate reductase cytochrome b subunit</fullName>
    </submittedName>
</protein>
<evidence type="ECO:0000256" key="1">
    <source>
        <dbReference type="SAM" id="Phobius"/>
    </source>
</evidence>
<keyword evidence="1" id="KW-1133">Transmembrane helix</keyword>
<dbReference type="OrthoDB" id="9802842at2"/>
<accession>A0A4R2EEE4</accession>
<reference evidence="2 3" key="1">
    <citation type="submission" date="2019-03" db="EMBL/GenBank/DDBJ databases">
        <title>Genomic Encyclopedia of Archaeal and Bacterial Type Strains, Phase II (KMG-II): from individual species to whole genera.</title>
        <authorList>
            <person name="Goeker M."/>
        </authorList>
    </citation>
    <scope>NUCLEOTIDE SEQUENCE [LARGE SCALE GENOMIC DNA]</scope>
    <source>
        <strain evidence="2 3">RL-C</strain>
    </source>
</reference>
<dbReference type="Proteomes" id="UP000294830">
    <property type="component" value="Unassembled WGS sequence"/>
</dbReference>
<keyword evidence="1" id="KW-0472">Membrane</keyword>
<feature type="transmembrane region" description="Helical" evidence="1">
    <location>
        <begin position="162"/>
        <end position="183"/>
    </location>
</feature>
<dbReference type="Gene3D" id="1.20.1300.10">
    <property type="entry name" value="Fumarate reductase/succinate dehydrogenase, transmembrane subunit"/>
    <property type="match status" value="1"/>
</dbReference>
<name>A0A4R2EEE4_9BACT</name>
<dbReference type="SUPFAM" id="SSF81343">
    <property type="entry name" value="Fumarate reductase respiratory complex transmembrane subunits"/>
    <property type="match status" value="1"/>
</dbReference>
<dbReference type="InterPro" id="IPR034804">
    <property type="entry name" value="SQR/QFR_C/D"/>
</dbReference>
<dbReference type="EMBL" id="SLWB01000009">
    <property type="protein sequence ID" value="TCN66445.1"/>
    <property type="molecule type" value="Genomic_DNA"/>
</dbReference>